<dbReference type="KEGG" id="pfp:PFL1_06673"/>
<keyword evidence="5 6" id="KW-0539">Nucleus</keyword>
<organism evidence="8 9">
    <name type="scientific">Pseudozyma flocculosa PF-1</name>
    <dbReference type="NCBI Taxonomy" id="1277687"/>
    <lineage>
        <taxon>Eukaryota</taxon>
        <taxon>Fungi</taxon>
        <taxon>Dikarya</taxon>
        <taxon>Basidiomycota</taxon>
        <taxon>Ustilaginomycotina</taxon>
        <taxon>Ustilaginomycetes</taxon>
        <taxon>Ustilaginales</taxon>
        <taxon>Ustilaginaceae</taxon>
        <taxon>Pseudozyma</taxon>
    </lineage>
</organism>
<protein>
    <recommendedName>
        <fullName evidence="6">Mediator of RNA polymerase II transcription subunit 10</fullName>
    </recommendedName>
    <alternativeName>
        <fullName evidence="6">Mediator complex subunit 10</fullName>
    </alternativeName>
</protein>
<accession>A0A061H5B0</accession>
<evidence type="ECO:0000313" key="8">
    <source>
        <dbReference type="EMBL" id="EPQ25806.1"/>
    </source>
</evidence>
<evidence type="ECO:0000256" key="3">
    <source>
        <dbReference type="ARBA" id="ARBA00023015"/>
    </source>
</evidence>
<dbReference type="Pfam" id="PF09748">
    <property type="entry name" value="Med10"/>
    <property type="match status" value="1"/>
</dbReference>
<feature type="compositionally biased region" description="Low complexity" evidence="7">
    <location>
        <begin position="22"/>
        <end position="43"/>
    </location>
</feature>
<evidence type="ECO:0000256" key="1">
    <source>
        <dbReference type="ARBA" id="ARBA00004123"/>
    </source>
</evidence>
<dbReference type="HOGENOM" id="CLU_099135_0_0_1"/>
<keyword evidence="6" id="KW-0010">Activator</keyword>
<dbReference type="InterPro" id="IPR019145">
    <property type="entry name" value="Mediator_Med10"/>
</dbReference>
<comment type="subcellular location">
    <subcellularLocation>
        <location evidence="1 6">Nucleus</location>
    </subcellularLocation>
</comment>
<dbReference type="RefSeq" id="XP_007882410.1">
    <property type="nucleotide sequence ID" value="XM_007884219.1"/>
</dbReference>
<dbReference type="EMBL" id="KE361650">
    <property type="protein sequence ID" value="EPQ25806.1"/>
    <property type="molecule type" value="Genomic_DNA"/>
</dbReference>
<dbReference type="eggNOG" id="KOG3046">
    <property type="taxonomic scope" value="Eukaryota"/>
</dbReference>
<gene>
    <name evidence="6" type="primary">MED10</name>
    <name evidence="8" type="ORF">PFL1_06673</name>
</gene>
<comment type="function">
    <text evidence="6">Component of the Mediator complex, a coactivator involved in the regulated transcription of nearly all RNA polymerase II-dependent genes. Mediator functions as a bridge to convey information from gene-specific regulatory proteins to the basal RNA polymerase II transcription machinery. Mediator is recruited to promoters by direct interactions with regulatory proteins and serves as a scaffold for the assembly of a functional preinitiation complex with RNA polymerase II and the general transcription factors.</text>
</comment>
<dbReference type="GO" id="GO:0016592">
    <property type="term" value="C:mediator complex"/>
    <property type="evidence" value="ECO:0007669"/>
    <property type="project" value="InterPro"/>
</dbReference>
<dbReference type="OrthoDB" id="337270at2759"/>
<evidence type="ECO:0000256" key="5">
    <source>
        <dbReference type="ARBA" id="ARBA00023242"/>
    </source>
</evidence>
<dbReference type="GO" id="GO:0003712">
    <property type="term" value="F:transcription coregulator activity"/>
    <property type="evidence" value="ECO:0007669"/>
    <property type="project" value="InterPro"/>
</dbReference>
<dbReference type="AlphaFoldDB" id="A0A061H5B0"/>
<evidence type="ECO:0000313" key="9">
    <source>
        <dbReference type="Proteomes" id="UP000053664"/>
    </source>
</evidence>
<evidence type="ECO:0000256" key="2">
    <source>
        <dbReference type="ARBA" id="ARBA00005389"/>
    </source>
</evidence>
<evidence type="ECO:0000256" key="7">
    <source>
        <dbReference type="SAM" id="MobiDB-lite"/>
    </source>
</evidence>
<dbReference type="Proteomes" id="UP000053664">
    <property type="component" value="Unassembled WGS sequence"/>
</dbReference>
<keyword evidence="4 6" id="KW-0804">Transcription</keyword>
<keyword evidence="3 6" id="KW-0805">Transcription regulation</keyword>
<comment type="similarity">
    <text evidence="2 6">Belongs to the Mediator complex subunit 10 family.</text>
</comment>
<name>A0A061H5B0_9BASI</name>
<evidence type="ECO:0000256" key="4">
    <source>
        <dbReference type="ARBA" id="ARBA00023163"/>
    </source>
</evidence>
<dbReference type="GO" id="GO:0006357">
    <property type="term" value="P:regulation of transcription by RNA polymerase II"/>
    <property type="evidence" value="ECO:0007669"/>
    <property type="project" value="InterPro"/>
</dbReference>
<proteinExistence type="inferred from homology"/>
<feature type="region of interest" description="Disordered" evidence="7">
    <location>
        <begin position="1"/>
        <end position="60"/>
    </location>
</feature>
<dbReference type="GeneID" id="19320745"/>
<sequence>MASANNRPRTITPTSPSPSPSPRQSAANLPRSAAAAAAAAPPARAAPPPAESQQAPRSHEELVRADLENKTRAIVDNLYQIAVIAAETQPGSENLVARKVNETVHALAQLDATKVNIKAMVPEDVVEMLDAGRNPDIHTRNFVTRLAAENQYSYGQHAAVKEYNLKLTAALDQAFPDLAADHAGAPPPANSS</sequence>
<reference evidence="8 9" key="1">
    <citation type="journal article" date="2013" name="Plant Cell">
        <title>The transition from a phytopathogenic smut ancestor to an anamorphic biocontrol agent deciphered by comparative whole-genome analysis.</title>
        <authorList>
            <person name="Lefebvre F."/>
            <person name="Joly D.L."/>
            <person name="Labbe C."/>
            <person name="Teichmann B."/>
            <person name="Linning R."/>
            <person name="Belzile F."/>
            <person name="Bakkeren G."/>
            <person name="Belanger R.R."/>
        </authorList>
    </citation>
    <scope>NUCLEOTIDE SEQUENCE [LARGE SCALE GENOMIC DNA]</scope>
    <source>
        <strain evidence="8 9">PF-1</strain>
    </source>
</reference>
<comment type="subunit">
    <text evidence="6">Component of the Mediator complex.</text>
</comment>
<evidence type="ECO:0000256" key="6">
    <source>
        <dbReference type="RuleBase" id="RU364146"/>
    </source>
</evidence>